<dbReference type="CDD" id="cd17535">
    <property type="entry name" value="REC_NarL-like"/>
    <property type="match status" value="1"/>
</dbReference>
<gene>
    <name evidence="6" type="primary">vraR</name>
    <name evidence="6" type="ORF">Hgul01_02642</name>
</gene>
<dbReference type="SUPFAM" id="SSF46894">
    <property type="entry name" value="C-terminal effector domain of the bipartite response regulators"/>
    <property type="match status" value="1"/>
</dbReference>
<dbReference type="CDD" id="cd06170">
    <property type="entry name" value="LuxR_C_like"/>
    <property type="match status" value="1"/>
</dbReference>
<dbReference type="SUPFAM" id="SSF52172">
    <property type="entry name" value="CheY-like"/>
    <property type="match status" value="1"/>
</dbReference>
<keyword evidence="7" id="KW-1185">Reference proteome</keyword>
<dbReference type="InterPro" id="IPR039420">
    <property type="entry name" value="WalR-like"/>
</dbReference>
<sequence>MIRILVVDDHPVVREGLVAILSTQADFAVVGEASAGLQAVEVCQQLQPDLVLLDLELPDLDGVAVLERLDLAATNLRVLVFTAFDTDERIIGAVRAGAQGYLLKGAPRDELFAAIRLIHAGGSTLHPLIASKLLRQVQRDTTLVELTPREHEVLQHLVQGFANKQIAYQLNITERTVKFHLNSIFQKLGAHNRTEAVAIAYERQLI</sequence>
<dbReference type="InterPro" id="IPR058245">
    <property type="entry name" value="NreC/VraR/RcsB-like_REC"/>
</dbReference>
<evidence type="ECO:0000259" key="4">
    <source>
        <dbReference type="PROSITE" id="PS50043"/>
    </source>
</evidence>
<protein>
    <submittedName>
        <fullName evidence="6">Response regulator protein VraR</fullName>
    </submittedName>
</protein>
<accession>A0ABP9X0B3</accession>
<evidence type="ECO:0000259" key="5">
    <source>
        <dbReference type="PROSITE" id="PS50110"/>
    </source>
</evidence>
<reference evidence="6 7" key="1">
    <citation type="submission" date="2024-02" db="EMBL/GenBank/DDBJ databases">
        <title>Herpetosiphon gulosus NBRC 112829.</title>
        <authorList>
            <person name="Ichikawa N."/>
            <person name="Katano-Makiyama Y."/>
            <person name="Hidaka K."/>
        </authorList>
    </citation>
    <scope>NUCLEOTIDE SEQUENCE [LARGE SCALE GENOMIC DNA]</scope>
    <source>
        <strain evidence="6 7">NBRC 112829</strain>
    </source>
</reference>
<dbReference type="InterPro" id="IPR016032">
    <property type="entry name" value="Sig_transdc_resp-reg_C-effctor"/>
</dbReference>
<dbReference type="InterPro" id="IPR011006">
    <property type="entry name" value="CheY-like_superfamily"/>
</dbReference>
<keyword evidence="1 3" id="KW-0597">Phosphoprotein</keyword>
<name>A0ABP9X0B3_9CHLR</name>
<comment type="caution">
    <text evidence="6">The sequence shown here is derived from an EMBL/GenBank/DDBJ whole genome shotgun (WGS) entry which is preliminary data.</text>
</comment>
<evidence type="ECO:0000256" key="2">
    <source>
        <dbReference type="ARBA" id="ARBA00023125"/>
    </source>
</evidence>
<dbReference type="Proteomes" id="UP001428290">
    <property type="component" value="Unassembled WGS sequence"/>
</dbReference>
<proteinExistence type="predicted"/>
<dbReference type="InterPro" id="IPR001789">
    <property type="entry name" value="Sig_transdc_resp-reg_receiver"/>
</dbReference>
<dbReference type="PROSITE" id="PS50043">
    <property type="entry name" value="HTH_LUXR_2"/>
    <property type="match status" value="1"/>
</dbReference>
<dbReference type="PRINTS" id="PR00038">
    <property type="entry name" value="HTHLUXR"/>
</dbReference>
<feature type="domain" description="HTH luxR-type" evidence="4">
    <location>
        <begin position="139"/>
        <end position="204"/>
    </location>
</feature>
<dbReference type="PROSITE" id="PS50110">
    <property type="entry name" value="RESPONSE_REGULATORY"/>
    <property type="match status" value="1"/>
</dbReference>
<feature type="modified residue" description="4-aspartylphosphate" evidence="3">
    <location>
        <position position="54"/>
    </location>
</feature>
<dbReference type="PANTHER" id="PTHR43214">
    <property type="entry name" value="TWO-COMPONENT RESPONSE REGULATOR"/>
    <property type="match status" value="1"/>
</dbReference>
<organism evidence="6 7">
    <name type="scientific">Herpetosiphon gulosus</name>
    <dbReference type="NCBI Taxonomy" id="1973496"/>
    <lineage>
        <taxon>Bacteria</taxon>
        <taxon>Bacillati</taxon>
        <taxon>Chloroflexota</taxon>
        <taxon>Chloroflexia</taxon>
        <taxon>Herpetosiphonales</taxon>
        <taxon>Herpetosiphonaceae</taxon>
        <taxon>Herpetosiphon</taxon>
    </lineage>
</organism>
<evidence type="ECO:0000256" key="3">
    <source>
        <dbReference type="PROSITE-ProRule" id="PRU00169"/>
    </source>
</evidence>
<dbReference type="PANTHER" id="PTHR43214:SF43">
    <property type="entry name" value="TWO-COMPONENT RESPONSE REGULATOR"/>
    <property type="match status" value="1"/>
</dbReference>
<dbReference type="Pfam" id="PF00196">
    <property type="entry name" value="GerE"/>
    <property type="match status" value="1"/>
</dbReference>
<dbReference type="RefSeq" id="WP_345722457.1">
    <property type="nucleotide sequence ID" value="NZ_BAABRU010000008.1"/>
</dbReference>
<dbReference type="SMART" id="SM00421">
    <property type="entry name" value="HTH_LUXR"/>
    <property type="match status" value="1"/>
</dbReference>
<dbReference type="Gene3D" id="3.40.50.2300">
    <property type="match status" value="1"/>
</dbReference>
<dbReference type="EMBL" id="BAABRU010000008">
    <property type="protein sequence ID" value="GAA5528840.1"/>
    <property type="molecule type" value="Genomic_DNA"/>
</dbReference>
<keyword evidence="2" id="KW-0238">DNA-binding</keyword>
<evidence type="ECO:0000313" key="7">
    <source>
        <dbReference type="Proteomes" id="UP001428290"/>
    </source>
</evidence>
<dbReference type="PROSITE" id="PS00622">
    <property type="entry name" value="HTH_LUXR_1"/>
    <property type="match status" value="1"/>
</dbReference>
<feature type="domain" description="Response regulatory" evidence="5">
    <location>
        <begin position="3"/>
        <end position="119"/>
    </location>
</feature>
<dbReference type="Pfam" id="PF00072">
    <property type="entry name" value="Response_reg"/>
    <property type="match status" value="1"/>
</dbReference>
<dbReference type="SMART" id="SM00448">
    <property type="entry name" value="REC"/>
    <property type="match status" value="1"/>
</dbReference>
<evidence type="ECO:0000313" key="6">
    <source>
        <dbReference type="EMBL" id="GAA5528840.1"/>
    </source>
</evidence>
<dbReference type="InterPro" id="IPR000792">
    <property type="entry name" value="Tscrpt_reg_LuxR_C"/>
</dbReference>
<evidence type="ECO:0000256" key="1">
    <source>
        <dbReference type="ARBA" id="ARBA00022553"/>
    </source>
</evidence>